<proteinExistence type="predicted"/>
<sequence>MLKGKVVQTLLSHRYHDQAAGGKMETSVDVVQVDTLVWRLLFLEWTLVVGGYGEEWTRGLSALHGSRFTGGGGDSFRTPLEADREDSVWIS</sequence>
<dbReference type="EMBL" id="HF935497">
    <property type="protein sequence ID" value="CCX30960.1"/>
    <property type="molecule type" value="Genomic_DNA"/>
</dbReference>
<evidence type="ECO:0000313" key="1">
    <source>
        <dbReference type="EMBL" id="CCX30960.1"/>
    </source>
</evidence>
<name>U4LNQ4_PYROM</name>
<evidence type="ECO:0000313" key="2">
    <source>
        <dbReference type="Proteomes" id="UP000018144"/>
    </source>
</evidence>
<accession>U4LNQ4</accession>
<keyword evidence="2" id="KW-1185">Reference proteome</keyword>
<protein>
    <submittedName>
        <fullName evidence="1">Uncharacterized protein</fullName>
    </submittedName>
</protein>
<reference evidence="1 2" key="1">
    <citation type="journal article" date="2013" name="PLoS Genet.">
        <title>The genome and development-dependent transcriptomes of Pyronema confluens: a window into fungal evolution.</title>
        <authorList>
            <person name="Traeger S."/>
            <person name="Altegoer F."/>
            <person name="Freitag M."/>
            <person name="Gabaldon T."/>
            <person name="Kempken F."/>
            <person name="Kumar A."/>
            <person name="Marcet-Houben M."/>
            <person name="Poggeler S."/>
            <person name="Stajich J.E."/>
            <person name="Nowrousian M."/>
        </authorList>
    </citation>
    <scope>NUCLEOTIDE SEQUENCE [LARGE SCALE GENOMIC DNA]</scope>
    <source>
        <strain evidence="2">CBS 100304</strain>
        <tissue evidence="1">Vegetative mycelium</tissue>
    </source>
</reference>
<gene>
    <name evidence="1" type="ORF">PCON_09561</name>
</gene>
<organism evidence="1 2">
    <name type="scientific">Pyronema omphalodes (strain CBS 100304)</name>
    <name type="common">Pyronema confluens</name>
    <dbReference type="NCBI Taxonomy" id="1076935"/>
    <lineage>
        <taxon>Eukaryota</taxon>
        <taxon>Fungi</taxon>
        <taxon>Dikarya</taxon>
        <taxon>Ascomycota</taxon>
        <taxon>Pezizomycotina</taxon>
        <taxon>Pezizomycetes</taxon>
        <taxon>Pezizales</taxon>
        <taxon>Pyronemataceae</taxon>
        <taxon>Pyronema</taxon>
    </lineage>
</organism>
<dbReference type="Proteomes" id="UP000018144">
    <property type="component" value="Unassembled WGS sequence"/>
</dbReference>
<dbReference type="AlphaFoldDB" id="U4LNQ4"/>